<sequence length="208" mass="23594">MAESKKRGIRDWIGDSRRKRNHKPGRLFFLLSLSSQPPRLHLAAVKPTEADRASLRDVAAAARWREMNSGKEKNSKHLPVGFRKIMGRRFLNRCSDALESELLACVEGISLVIQWTMLPIEVEMDCLTAAQLMQSKEPDRSSLAFIVRQIKGLIDGEREFIIRKVHRSQNQASHALANIARTDMLSFLWVGDTCNLISQLVCKDLSVE</sequence>
<dbReference type="InterPro" id="IPR036397">
    <property type="entry name" value="RNaseH_sf"/>
</dbReference>
<evidence type="ECO:0000313" key="3">
    <source>
        <dbReference type="Proteomes" id="UP000007015"/>
    </source>
</evidence>
<name>B8BC29_ORYSI</name>
<evidence type="ECO:0000259" key="1">
    <source>
        <dbReference type="Pfam" id="PF13456"/>
    </source>
</evidence>
<accession>B8BC29</accession>
<dbReference type="GO" id="GO:0004523">
    <property type="term" value="F:RNA-DNA hybrid ribonuclease activity"/>
    <property type="evidence" value="ECO:0007669"/>
    <property type="project" value="InterPro"/>
</dbReference>
<dbReference type="CDD" id="cd06222">
    <property type="entry name" value="RNase_H_like"/>
    <property type="match status" value="1"/>
</dbReference>
<feature type="domain" description="RNase H type-1" evidence="1">
    <location>
        <begin position="80"/>
        <end position="179"/>
    </location>
</feature>
<dbReference type="InterPro" id="IPR044730">
    <property type="entry name" value="RNase_H-like_dom_plant"/>
</dbReference>
<gene>
    <name evidence="2" type="ORF">OsI_29730</name>
</gene>
<dbReference type="GO" id="GO:0003676">
    <property type="term" value="F:nucleic acid binding"/>
    <property type="evidence" value="ECO:0007669"/>
    <property type="project" value="InterPro"/>
</dbReference>
<dbReference type="PANTHER" id="PTHR47723:SF24">
    <property type="entry name" value="RNASE H TYPE-1 DOMAIN-CONTAINING PROTEIN"/>
    <property type="match status" value="1"/>
</dbReference>
<dbReference type="AlphaFoldDB" id="B8BC29"/>
<proteinExistence type="predicted"/>
<dbReference type="InterPro" id="IPR012337">
    <property type="entry name" value="RNaseH-like_sf"/>
</dbReference>
<organism evidence="2 3">
    <name type="scientific">Oryza sativa subsp. indica</name>
    <name type="common">Rice</name>
    <dbReference type="NCBI Taxonomy" id="39946"/>
    <lineage>
        <taxon>Eukaryota</taxon>
        <taxon>Viridiplantae</taxon>
        <taxon>Streptophyta</taxon>
        <taxon>Embryophyta</taxon>
        <taxon>Tracheophyta</taxon>
        <taxon>Spermatophyta</taxon>
        <taxon>Magnoliopsida</taxon>
        <taxon>Liliopsida</taxon>
        <taxon>Poales</taxon>
        <taxon>Poaceae</taxon>
        <taxon>BOP clade</taxon>
        <taxon>Oryzoideae</taxon>
        <taxon>Oryzeae</taxon>
        <taxon>Oryzinae</taxon>
        <taxon>Oryza</taxon>
        <taxon>Oryza sativa</taxon>
    </lineage>
</organism>
<reference evidence="2 3" key="1">
    <citation type="journal article" date="2005" name="PLoS Biol.">
        <title>The genomes of Oryza sativa: a history of duplications.</title>
        <authorList>
            <person name="Yu J."/>
            <person name="Wang J."/>
            <person name="Lin W."/>
            <person name="Li S."/>
            <person name="Li H."/>
            <person name="Zhou J."/>
            <person name="Ni P."/>
            <person name="Dong W."/>
            <person name="Hu S."/>
            <person name="Zeng C."/>
            <person name="Zhang J."/>
            <person name="Zhang Y."/>
            <person name="Li R."/>
            <person name="Xu Z."/>
            <person name="Li S."/>
            <person name="Li X."/>
            <person name="Zheng H."/>
            <person name="Cong L."/>
            <person name="Lin L."/>
            <person name="Yin J."/>
            <person name="Geng J."/>
            <person name="Li G."/>
            <person name="Shi J."/>
            <person name="Liu J."/>
            <person name="Lv H."/>
            <person name="Li J."/>
            <person name="Wang J."/>
            <person name="Deng Y."/>
            <person name="Ran L."/>
            <person name="Shi X."/>
            <person name="Wang X."/>
            <person name="Wu Q."/>
            <person name="Li C."/>
            <person name="Ren X."/>
            <person name="Wang J."/>
            <person name="Wang X."/>
            <person name="Li D."/>
            <person name="Liu D."/>
            <person name="Zhang X."/>
            <person name="Ji Z."/>
            <person name="Zhao W."/>
            <person name="Sun Y."/>
            <person name="Zhang Z."/>
            <person name="Bao J."/>
            <person name="Han Y."/>
            <person name="Dong L."/>
            <person name="Ji J."/>
            <person name="Chen P."/>
            <person name="Wu S."/>
            <person name="Liu J."/>
            <person name="Xiao Y."/>
            <person name="Bu D."/>
            <person name="Tan J."/>
            <person name="Yang L."/>
            <person name="Ye C."/>
            <person name="Zhang J."/>
            <person name="Xu J."/>
            <person name="Zhou Y."/>
            <person name="Yu Y."/>
            <person name="Zhang B."/>
            <person name="Zhuang S."/>
            <person name="Wei H."/>
            <person name="Liu B."/>
            <person name="Lei M."/>
            <person name="Yu H."/>
            <person name="Li Y."/>
            <person name="Xu H."/>
            <person name="Wei S."/>
            <person name="He X."/>
            <person name="Fang L."/>
            <person name="Zhang Z."/>
            <person name="Zhang Y."/>
            <person name="Huang X."/>
            <person name="Su Z."/>
            <person name="Tong W."/>
            <person name="Li J."/>
            <person name="Tong Z."/>
            <person name="Li S."/>
            <person name="Ye J."/>
            <person name="Wang L."/>
            <person name="Fang L."/>
            <person name="Lei T."/>
            <person name="Chen C."/>
            <person name="Chen H."/>
            <person name="Xu Z."/>
            <person name="Li H."/>
            <person name="Huang H."/>
            <person name="Zhang F."/>
            <person name="Xu H."/>
            <person name="Li N."/>
            <person name="Zhao C."/>
            <person name="Li S."/>
            <person name="Dong L."/>
            <person name="Huang Y."/>
            <person name="Li L."/>
            <person name="Xi Y."/>
            <person name="Qi Q."/>
            <person name="Li W."/>
            <person name="Zhang B."/>
            <person name="Hu W."/>
            <person name="Zhang Y."/>
            <person name="Tian X."/>
            <person name="Jiao Y."/>
            <person name="Liang X."/>
            <person name="Jin J."/>
            <person name="Gao L."/>
            <person name="Zheng W."/>
            <person name="Hao B."/>
            <person name="Liu S."/>
            <person name="Wang W."/>
            <person name="Yuan L."/>
            <person name="Cao M."/>
            <person name="McDermott J."/>
            <person name="Samudrala R."/>
            <person name="Wang J."/>
            <person name="Wong G.K."/>
            <person name="Yang H."/>
        </authorList>
    </citation>
    <scope>NUCLEOTIDE SEQUENCE [LARGE SCALE GENOMIC DNA]</scope>
    <source>
        <strain evidence="3">cv. 93-11</strain>
    </source>
</reference>
<evidence type="ECO:0000313" key="2">
    <source>
        <dbReference type="EMBL" id="EEC83805.1"/>
    </source>
</evidence>
<dbReference type="InterPro" id="IPR002156">
    <property type="entry name" value="RNaseH_domain"/>
</dbReference>
<dbReference type="HOGENOM" id="CLU_1322801_0_0_1"/>
<dbReference type="Proteomes" id="UP000007015">
    <property type="component" value="Chromosome 8"/>
</dbReference>
<dbReference type="SUPFAM" id="SSF53098">
    <property type="entry name" value="Ribonuclease H-like"/>
    <property type="match status" value="1"/>
</dbReference>
<dbReference type="PANTHER" id="PTHR47723">
    <property type="entry name" value="OS05G0353850 PROTEIN"/>
    <property type="match status" value="1"/>
</dbReference>
<dbReference type="Pfam" id="PF13456">
    <property type="entry name" value="RVT_3"/>
    <property type="match status" value="1"/>
</dbReference>
<dbReference type="Gramene" id="BGIOSGA026742-TA">
    <property type="protein sequence ID" value="BGIOSGA026742-PA"/>
    <property type="gene ID" value="BGIOSGA026742"/>
</dbReference>
<protein>
    <recommendedName>
        <fullName evidence="1">RNase H type-1 domain-containing protein</fullName>
    </recommendedName>
</protein>
<keyword evidence="3" id="KW-1185">Reference proteome</keyword>
<dbReference type="InterPro" id="IPR053151">
    <property type="entry name" value="RNase_H-like"/>
</dbReference>
<dbReference type="Gene3D" id="3.30.420.10">
    <property type="entry name" value="Ribonuclease H-like superfamily/Ribonuclease H"/>
    <property type="match status" value="1"/>
</dbReference>
<dbReference type="EMBL" id="CM000133">
    <property type="protein sequence ID" value="EEC83805.1"/>
    <property type="molecule type" value="Genomic_DNA"/>
</dbReference>